<evidence type="ECO:0000259" key="2">
    <source>
        <dbReference type="Pfam" id="PF12697"/>
    </source>
</evidence>
<reference evidence="3 4" key="1">
    <citation type="submission" date="2020-04" db="EMBL/GenBank/DDBJ databases">
        <title>Luteolibacter sp. G-1-1-1 isolated from soil.</title>
        <authorList>
            <person name="Dahal R.H."/>
        </authorList>
    </citation>
    <scope>NUCLEOTIDE SEQUENCE [LARGE SCALE GENOMIC DNA]</scope>
    <source>
        <strain evidence="3 4">G-1-1-1</strain>
    </source>
</reference>
<dbReference type="InterPro" id="IPR029058">
    <property type="entry name" value="AB_hydrolase_fold"/>
</dbReference>
<dbReference type="SUPFAM" id="SSF53474">
    <property type="entry name" value="alpha/beta-Hydrolases"/>
    <property type="match status" value="1"/>
</dbReference>
<keyword evidence="4" id="KW-1185">Reference proteome</keyword>
<dbReference type="KEGG" id="luo:HHL09_09950"/>
<proteinExistence type="predicted"/>
<dbReference type="AlphaFoldDB" id="A0A858RJ62"/>
<evidence type="ECO:0000313" key="4">
    <source>
        <dbReference type="Proteomes" id="UP000501812"/>
    </source>
</evidence>
<keyword evidence="1" id="KW-0732">Signal</keyword>
<name>A0A858RJ62_9BACT</name>
<dbReference type="GO" id="GO:0016787">
    <property type="term" value="F:hydrolase activity"/>
    <property type="evidence" value="ECO:0007669"/>
    <property type="project" value="UniProtKB-KW"/>
</dbReference>
<sequence>MRILAASLLIFSLAVAACAPARLQRVRERRESVAAASDLERAFTGANDAAATKALGNWIEQAHRSGALVQEVGGYRVKFQTKGKGVYAPVYFDRIERASRYAPVGLDSHREAGAGVPMIGHRDNQRREAIEKWYPPEAITRAVTAVAIPGPVRGGKRDVEIRLYDRLQTETVAIGGRRQTLAADFTAPWAGLLGETRALATTGLTSVLRQQTGREPGFALMEAYDPNKTPLILIHGLFSTPLAWAELTNELWADPAVRTRYQIWHYLYPTNAPPLYSARVMRKQLDEMRSTLDPDGRDPAMQRTVVIAHSMGGILTKSLVVDPRDAFWDAIFTRPIGTMNLTREERATLDEAFFWKPRKHVDRVIFCSVPFGGSTFAASWVGLLGRRFVAPSKGFSDFFDSLEKKNPGIWGPAYRNLPGNSVNSVSSLSPQQLSMEIFHRLPIVPTTAAHVITGSRDFFVSSTSSAVPGAESSLEVPSGHGSFHHPKAIAEIKRILALPPHH</sequence>
<organism evidence="3 4">
    <name type="scientific">Luteolibacter luteus</name>
    <dbReference type="NCBI Taxonomy" id="2728835"/>
    <lineage>
        <taxon>Bacteria</taxon>
        <taxon>Pseudomonadati</taxon>
        <taxon>Verrucomicrobiota</taxon>
        <taxon>Verrucomicrobiia</taxon>
        <taxon>Verrucomicrobiales</taxon>
        <taxon>Verrucomicrobiaceae</taxon>
        <taxon>Luteolibacter</taxon>
    </lineage>
</organism>
<dbReference type="EMBL" id="CP051774">
    <property type="protein sequence ID" value="QJE96093.1"/>
    <property type="molecule type" value="Genomic_DNA"/>
</dbReference>
<dbReference type="PROSITE" id="PS51257">
    <property type="entry name" value="PROKAR_LIPOPROTEIN"/>
    <property type="match status" value="1"/>
</dbReference>
<dbReference type="InterPro" id="IPR000073">
    <property type="entry name" value="AB_hydrolase_1"/>
</dbReference>
<dbReference type="Pfam" id="PF12697">
    <property type="entry name" value="Abhydrolase_6"/>
    <property type="match status" value="1"/>
</dbReference>
<feature type="chain" id="PRO_5032936942" evidence="1">
    <location>
        <begin position="17"/>
        <end position="502"/>
    </location>
</feature>
<evidence type="ECO:0000313" key="3">
    <source>
        <dbReference type="EMBL" id="QJE96093.1"/>
    </source>
</evidence>
<accession>A0A858RJ62</accession>
<gene>
    <name evidence="3" type="ORF">HHL09_09950</name>
</gene>
<dbReference type="RefSeq" id="WP_169454484.1">
    <property type="nucleotide sequence ID" value="NZ_CP051774.1"/>
</dbReference>
<dbReference type="Proteomes" id="UP000501812">
    <property type="component" value="Chromosome"/>
</dbReference>
<evidence type="ECO:0000256" key="1">
    <source>
        <dbReference type="SAM" id="SignalP"/>
    </source>
</evidence>
<protein>
    <submittedName>
        <fullName evidence="3">Alpha/beta hydrolase</fullName>
    </submittedName>
</protein>
<keyword evidence="3" id="KW-0378">Hydrolase</keyword>
<feature type="signal peptide" evidence="1">
    <location>
        <begin position="1"/>
        <end position="16"/>
    </location>
</feature>
<feature type="domain" description="AB hydrolase-1" evidence="2">
    <location>
        <begin position="231"/>
        <end position="491"/>
    </location>
</feature>
<dbReference type="Gene3D" id="3.40.50.1820">
    <property type="entry name" value="alpha/beta hydrolase"/>
    <property type="match status" value="1"/>
</dbReference>